<sequence length="180" mass="20622">MSPDFQIITQRLCLRLIDHSEEEIFATEVAHSPSLHQWIDWCTPHFSVEDSRQFLLATRLNWAKATSFGFGIFRKSDQALIGMVAINEFYHTFNMASMGYWVLDKHQRQGYAKEALNALTEFCFAKLMLTRLEIVCDPDNMPSQALIEQCGGIKEGVARNRFLFNGKPKAGVVYSLIPER</sequence>
<name>A0A1E5D895_9VIBR</name>
<dbReference type="RefSeq" id="WP_017054271.1">
    <property type="nucleotide sequence ID" value="NZ_AJYW02000022.1"/>
</dbReference>
<dbReference type="Pfam" id="PF13302">
    <property type="entry name" value="Acetyltransf_3"/>
    <property type="match status" value="1"/>
</dbReference>
<dbReference type="GO" id="GO:0005737">
    <property type="term" value="C:cytoplasm"/>
    <property type="evidence" value="ECO:0007669"/>
    <property type="project" value="TreeGrafter"/>
</dbReference>
<proteinExistence type="predicted"/>
<keyword evidence="2" id="KW-0808">Transferase</keyword>
<dbReference type="PROSITE" id="PS51186">
    <property type="entry name" value="GNAT"/>
    <property type="match status" value="1"/>
</dbReference>
<dbReference type="AlphaFoldDB" id="A0A1E5D895"/>
<dbReference type="EMBL" id="AJYW02000022">
    <property type="protein sequence ID" value="OEE79474.1"/>
    <property type="molecule type" value="Genomic_DNA"/>
</dbReference>
<dbReference type="GO" id="GO:1990189">
    <property type="term" value="F:protein N-terminal-serine acetyltransferase activity"/>
    <property type="evidence" value="ECO:0007669"/>
    <property type="project" value="TreeGrafter"/>
</dbReference>
<dbReference type="InterPro" id="IPR016181">
    <property type="entry name" value="Acyl_CoA_acyltransferase"/>
</dbReference>
<organism evidence="2 3">
    <name type="scientific">Vibrio genomosp. F6 str. FF-238</name>
    <dbReference type="NCBI Taxonomy" id="1191298"/>
    <lineage>
        <taxon>Bacteria</taxon>
        <taxon>Pseudomonadati</taxon>
        <taxon>Pseudomonadota</taxon>
        <taxon>Gammaproteobacteria</taxon>
        <taxon>Vibrionales</taxon>
        <taxon>Vibrionaceae</taxon>
        <taxon>Vibrio</taxon>
    </lineage>
</organism>
<reference evidence="2 3" key="1">
    <citation type="journal article" date="2012" name="Science">
        <title>Ecological populations of bacteria act as socially cohesive units of antibiotic production and resistance.</title>
        <authorList>
            <person name="Cordero O.X."/>
            <person name="Wildschutte H."/>
            <person name="Kirkup B."/>
            <person name="Proehl S."/>
            <person name="Ngo L."/>
            <person name="Hussain F."/>
            <person name="Le Roux F."/>
            <person name="Mincer T."/>
            <person name="Polz M.F."/>
        </authorList>
    </citation>
    <scope>NUCLEOTIDE SEQUENCE [LARGE SCALE GENOMIC DNA]</scope>
    <source>
        <strain evidence="2 3">FF-238</strain>
    </source>
</reference>
<comment type="caution">
    <text evidence="2">The sequence shown here is derived from an EMBL/GenBank/DDBJ whole genome shotgun (WGS) entry which is preliminary data.</text>
</comment>
<protein>
    <submittedName>
        <fullName evidence="2">Ribosomal-protein-serine acetyltransferase</fullName>
    </submittedName>
</protein>
<feature type="domain" description="N-acetyltransferase" evidence="1">
    <location>
        <begin position="22"/>
        <end position="179"/>
    </location>
</feature>
<dbReference type="InterPro" id="IPR051908">
    <property type="entry name" value="Ribosomal_N-acetyltransferase"/>
</dbReference>
<keyword evidence="3" id="KW-1185">Reference proteome</keyword>
<gene>
    <name evidence="2" type="ORF">A130_11210</name>
</gene>
<accession>A0A1E5D895</accession>
<dbReference type="Proteomes" id="UP000094165">
    <property type="component" value="Unassembled WGS sequence"/>
</dbReference>
<dbReference type="InterPro" id="IPR000182">
    <property type="entry name" value="GNAT_dom"/>
</dbReference>
<dbReference type="Gene3D" id="3.40.630.30">
    <property type="match status" value="1"/>
</dbReference>
<evidence type="ECO:0000259" key="1">
    <source>
        <dbReference type="PROSITE" id="PS51186"/>
    </source>
</evidence>
<dbReference type="PANTHER" id="PTHR43441:SF11">
    <property type="entry name" value="RIBOSOMAL-PROTEIN-SERINE ACETYLTRANSFERASE"/>
    <property type="match status" value="1"/>
</dbReference>
<dbReference type="GO" id="GO:0008999">
    <property type="term" value="F:protein-N-terminal-alanine acetyltransferase activity"/>
    <property type="evidence" value="ECO:0007669"/>
    <property type="project" value="TreeGrafter"/>
</dbReference>
<dbReference type="CDD" id="cd04301">
    <property type="entry name" value="NAT_SF"/>
    <property type="match status" value="1"/>
</dbReference>
<dbReference type="SUPFAM" id="SSF55729">
    <property type="entry name" value="Acyl-CoA N-acyltransferases (Nat)"/>
    <property type="match status" value="1"/>
</dbReference>
<evidence type="ECO:0000313" key="3">
    <source>
        <dbReference type="Proteomes" id="UP000094165"/>
    </source>
</evidence>
<evidence type="ECO:0000313" key="2">
    <source>
        <dbReference type="EMBL" id="OEE79474.1"/>
    </source>
</evidence>
<dbReference type="PANTHER" id="PTHR43441">
    <property type="entry name" value="RIBOSOMAL-PROTEIN-SERINE ACETYLTRANSFERASE"/>
    <property type="match status" value="1"/>
</dbReference>